<evidence type="ECO:0000313" key="10">
    <source>
        <dbReference type="Proteomes" id="UP000252554"/>
    </source>
</evidence>
<gene>
    <name evidence="8" type="primary">fliD</name>
    <name evidence="9" type="ORF">DQ403_15905</name>
    <name evidence="8" type="ORF">KQ248_17215</name>
</gene>
<dbReference type="InterPro" id="IPR003481">
    <property type="entry name" value="FliD_N"/>
</dbReference>
<dbReference type="InterPro" id="IPR010809">
    <property type="entry name" value="FliD_C"/>
</dbReference>
<dbReference type="GO" id="GO:0007155">
    <property type="term" value="P:cell adhesion"/>
    <property type="evidence" value="ECO:0007669"/>
    <property type="project" value="InterPro"/>
</dbReference>
<dbReference type="Proteomes" id="UP000252554">
    <property type="component" value="Unassembled WGS sequence"/>
</dbReference>
<dbReference type="GO" id="GO:0005576">
    <property type="term" value="C:extracellular region"/>
    <property type="evidence" value="ECO:0007669"/>
    <property type="project" value="UniProtKB-SubCell"/>
</dbReference>
<sequence>MAGITGIGSGMDIDSMVKAISSAEKAPKESQLKRVEAKTTTQLTSLGQLKGAISNFQTALSTLNSPSSFLARKATSSDTAVLTATASQSAVAGSYKLEVEKLASNSKVALAAMPADDETKLNAGTLTINVGGTAALDVVVDSTNNTLAGVRDAINKAGASAGVSATIITDDQGSRLVLSSSKTGDGNDVTVSAVNADPAEANQSLTRLAYSGPAVAPDVGDVAKYPDGDLDTSYITDKAAYDARMADAGAGKTLAVAQSAKFTIDGLSVTRDSNSVDDVVSGISFELKKEGSSSLTITRDEAGVQGNVKKFVDAYNTLMTFINTETKVTTVNENDAPVTGALVGDSSVRSLINTIRSELVSPQGDGAIRALADMGITTKKDGTLEMDATKVGKAISSNFEGVAAYFTGDTGLANRLGARLKPYTDAGGILESRTGALQETIEKVDKQKEELTKRITALEERLYKQFNAMDAMVAQLTRTSDSLTQLFDSMPGFVTQKD</sequence>
<keyword evidence="4 5" id="KW-0975">Bacterial flagellum</keyword>
<evidence type="ECO:0000256" key="4">
    <source>
        <dbReference type="ARBA" id="ARBA00023143"/>
    </source>
</evidence>
<comment type="function">
    <text evidence="5">Required for morphogenesis and for the elongation of the flagellar filament by facilitating polymerization of the flagellin monomers at the tip of growing filament. Forms a capping structure, which prevents flagellin subunits (transported through the central channel of the flagellum) from leaking out without polymerization at the distal end.</text>
</comment>
<reference evidence="8 11" key="2">
    <citation type="submission" date="2021-06" db="EMBL/GenBank/DDBJ databases">
        <title>Microbial metabolic specificity influences pelagic lipid remineralization.</title>
        <authorList>
            <person name="Behrendt L."/>
            <person name="Hunter J.E."/>
            <person name="Alcolombri U."/>
            <person name="Smriga S."/>
            <person name="Mincer T."/>
            <person name="Lowenstein D.P."/>
            <person name="Peaudecerf F.J."/>
            <person name="Fernandez V.I."/>
            <person name="Fredricks H."/>
            <person name="Almblad H."/>
            <person name="Harrison J.J."/>
            <person name="Stocker R."/>
            <person name="Van Mooy B.A.S."/>
        </authorList>
    </citation>
    <scope>NUCLEOTIDE SEQUENCE [LARGE SCALE GENOMIC DNA]</scope>
    <source>
        <strain evidence="8 11">A252</strain>
    </source>
</reference>
<dbReference type="GO" id="GO:0071973">
    <property type="term" value="P:bacterial-type flagellum-dependent cell motility"/>
    <property type="evidence" value="ECO:0007669"/>
    <property type="project" value="TreeGrafter"/>
</dbReference>
<dbReference type="AlphaFoldDB" id="A0A365PRP1"/>
<evidence type="ECO:0000313" key="9">
    <source>
        <dbReference type="EMBL" id="RBA55252.1"/>
    </source>
</evidence>
<comment type="subunit">
    <text evidence="2 5">Homopentamer.</text>
</comment>
<dbReference type="EMBL" id="QNTV01000013">
    <property type="protein sequence ID" value="RBA55252.1"/>
    <property type="molecule type" value="Genomic_DNA"/>
</dbReference>
<organism evidence="9 10">
    <name type="scientific">Stutzerimonas zhaodongensis</name>
    <dbReference type="NCBI Taxonomy" id="1176257"/>
    <lineage>
        <taxon>Bacteria</taxon>
        <taxon>Pseudomonadati</taxon>
        <taxon>Pseudomonadota</taxon>
        <taxon>Gammaproteobacteria</taxon>
        <taxon>Pseudomonadales</taxon>
        <taxon>Pseudomonadaceae</taxon>
        <taxon>Stutzerimonas</taxon>
    </lineage>
</organism>
<evidence type="ECO:0000256" key="2">
    <source>
        <dbReference type="ARBA" id="ARBA00011255"/>
    </source>
</evidence>
<comment type="similarity">
    <text evidence="1 5">Belongs to the FliD family.</text>
</comment>
<keyword evidence="11" id="KW-1185">Reference proteome</keyword>
<feature type="domain" description="Flagellar hook-associated protein 2 N-terminal" evidence="6">
    <location>
        <begin position="9"/>
        <end position="105"/>
    </location>
</feature>
<dbReference type="GO" id="GO:0009424">
    <property type="term" value="C:bacterial-type flagellum hook"/>
    <property type="evidence" value="ECO:0007669"/>
    <property type="project" value="UniProtKB-UniRule"/>
</dbReference>
<evidence type="ECO:0000313" key="8">
    <source>
        <dbReference type="EMBL" id="QWV16235.1"/>
    </source>
</evidence>
<evidence type="ECO:0000256" key="1">
    <source>
        <dbReference type="ARBA" id="ARBA00009764"/>
    </source>
</evidence>
<dbReference type="Pfam" id="PF02465">
    <property type="entry name" value="FliD_N"/>
    <property type="match status" value="1"/>
</dbReference>
<dbReference type="Pfam" id="PF07195">
    <property type="entry name" value="FliD_C"/>
    <property type="match status" value="1"/>
</dbReference>
<evidence type="ECO:0000256" key="5">
    <source>
        <dbReference type="RuleBase" id="RU362066"/>
    </source>
</evidence>
<evidence type="ECO:0000313" key="11">
    <source>
        <dbReference type="Proteomes" id="UP000683436"/>
    </source>
</evidence>
<protein>
    <recommendedName>
        <fullName evidence="5">Flagellar hook-associated protein 2</fullName>
        <shortName evidence="5">HAP2</shortName>
    </recommendedName>
    <alternativeName>
        <fullName evidence="5">Flagellar cap protein</fullName>
    </alternativeName>
</protein>
<dbReference type="RefSeq" id="WP_128121141.1">
    <property type="nucleotide sequence ID" value="NZ_CP076683.1"/>
</dbReference>
<dbReference type="InterPro" id="IPR010810">
    <property type="entry name" value="Flagellin_hook_IN_motif"/>
</dbReference>
<dbReference type="GO" id="GO:0009421">
    <property type="term" value="C:bacterial-type flagellum filament cap"/>
    <property type="evidence" value="ECO:0007669"/>
    <property type="project" value="InterPro"/>
</dbReference>
<feature type="domain" description="Flagellar hook-associated protein 2 C-terminal" evidence="7">
    <location>
        <begin position="257"/>
        <end position="477"/>
    </location>
</feature>
<reference evidence="9 10" key="1">
    <citation type="submission" date="2018-06" db="EMBL/GenBank/DDBJ databases">
        <title>Whole genome sequencing of four bacterial strains from South Shetland trench revealing bio-synthetic gene clusters.</title>
        <authorList>
            <person name="Abdel-Mageed W.M."/>
            <person name="Lehri B."/>
            <person name="Jarmusch S.A."/>
            <person name="Miranda K."/>
            <person name="Goodfellow M."/>
            <person name="Jaspars M."/>
            <person name="Karlyshev A.V."/>
        </authorList>
    </citation>
    <scope>NUCLEOTIDE SEQUENCE [LARGE SCALE GENOMIC DNA]</scope>
    <source>
        <strain evidence="9 10">SST2</strain>
    </source>
</reference>
<dbReference type="PANTHER" id="PTHR30288:SF0">
    <property type="entry name" value="FLAGELLAR HOOK-ASSOCIATED PROTEIN 2"/>
    <property type="match status" value="1"/>
</dbReference>
<evidence type="ECO:0000259" key="6">
    <source>
        <dbReference type="Pfam" id="PF02465"/>
    </source>
</evidence>
<keyword evidence="8" id="KW-0969">Cilium</keyword>
<evidence type="ECO:0000256" key="3">
    <source>
        <dbReference type="ARBA" id="ARBA00023054"/>
    </source>
</evidence>
<keyword evidence="5" id="KW-0964">Secreted</keyword>
<evidence type="ECO:0000259" key="7">
    <source>
        <dbReference type="Pfam" id="PF07195"/>
    </source>
</evidence>
<dbReference type="Proteomes" id="UP000683436">
    <property type="component" value="Chromosome"/>
</dbReference>
<dbReference type="EMBL" id="CP076683">
    <property type="protein sequence ID" value="QWV16235.1"/>
    <property type="molecule type" value="Genomic_DNA"/>
</dbReference>
<keyword evidence="8" id="KW-0282">Flagellum</keyword>
<proteinExistence type="inferred from homology"/>
<keyword evidence="3 5" id="KW-0175">Coiled coil</keyword>
<keyword evidence="8" id="KW-0966">Cell projection</keyword>
<comment type="subcellular location">
    <subcellularLocation>
        <location evidence="5">Secreted</location>
    </subcellularLocation>
    <subcellularLocation>
        <location evidence="5">Bacterial flagellum</location>
    </subcellularLocation>
</comment>
<dbReference type="Pfam" id="PF07196">
    <property type="entry name" value="Flagellin_IN"/>
    <property type="match status" value="1"/>
</dbReference>
<feature type="coiled-coil region" evidence="5">
    <location>
        <begin position="434"/>
        <end position="461"/>
    </location>
</feature>
<dbReference type="PANTHER" id="PTHR30288">
    <property type="entry name" value="FLAGELLAR CAP/ASSEMBLY PROTEIN FLID"/>
    <property type="match status" value="1"/>
</dbReference>
<accession>A0A365PRP1</accession>
<dbReference type="InterPro" id="IPR040026">
    <property type="entry name" value="FliD"/>
</dbReference>
<name>A0A365PRP1_9GAMM</name>